<reference evidence="2" key="2">
    <citation type="submission" date="2016-02" db="EMBL/GenBank/DDBJ databases">
        <title>Draft genome sequence of five rapidly growing Mycobacterium species.</title>
        <authorList>
            <person name="Katahira K."/>
            <person name="Gotou Y."/>
            <person name="Iida K."/>
            <person name="Ogura Y."/>
            <person name="Hayashi T."/>
        </authorList>
    </citation>
    <scope>NUCLEOTIDE SEQUENCE [LARGE SCALE GENOMIC DNA]</scope>
    <source>
        <strain evidence="2">JCM15654</strain>
    </source>
</reference>
<organism evidence="1 2">
    <name type="scientific">Mycolicibacterium brisbanense</name>
    <dbReference type="NCBI Taxonomy" id="146020"/>
    <lineage>
        <taxon>Bacteria</taxon>
        <taxon>Bacillati</taxon>
        <taxon>Actinomycetota</taxon>
        <taxon>Actinomycetes</taxon>
        <taxon>Mycobacteriales</taxon>
        <taxon>Mycobacteriaceae</taxon>
        <taxon>Mycolicibacterium</taxon>
    </lineage>
</organism>
<proteinExistence type="predicted"/>
<name>A0A100VWY6_9MYCO</name>
<gene>
    <name evidence="1" type="ORF">RMCB_1637</name>
</gene>
<dbReference type="EMBL" id="BCSX01000019">
    <property type="protein sequence ID" value="GAS87541.1"/>
    <property type="molecule type" value="Genomic_DNA"/>
</dbReference>
<comment type="caution">
    <text evidence="1">The sequence shown here is derived from an EMBL/GenBank/DDBJ whole genome shotgun (WGS) entry which is preliminary data.</text>
</comment>
<dbReference type="AlphaFoldDB" id="A0A100VWY6"/>
<evidence type="ECO:0000313" key="1">
    <source>
        <dbReference type="EMBL" id="GAS87541.1"/>
    </source>
</evidence>
<dbReference type="OrthoDB" id="4634690at2"/>
<reference evidence="2" key="1">
    <citation type="journal article" date="2016" name="Genome Announc.">
        <title>Draft Genome Sequences of Five Rapidly Growing Mycobacterium Species, M. thermoresistibile, M. fortuitum subsp. acetamidolyticum, M. canariasense, M. brisbanense, and M. novocastrense.</title>
        <authorList>
            <person name="Katahira K."/>
            <person name="Ogura Y."/>
            <person name="Gotoh Y."/>
            <person name="Hayashi T."/>
        </authorList>
    </citation>
    <scope>NUCLEOTIDE SEQUENCE [LARGE SCALE GENOMIC DNA]</scope>
    <source>
        <strain evidence="2">JCM15654</strain>
    </source>
</reference>
<accession>A0A100VWY6</accession>
<dbReference type="Proteomes" id="UP000069620">
    <property type="component" value="Unassembled WGS sequence"/>
</dbReference>
<keyword evidence="2" id="KW-1185">Reference proteome</keyword>
<dbReference type="RefSeq" id="WP_062828395.1">
    <property type="nucleotide sequence ID" value="NZ_BCSX01000019.1"/>
</dbReference>
<evidence type="ECO:0000313" key="2">
    <source>
        <dbReference type="Proteomes" id="UP000069620"/>
    </source>
</evidence>
<protein>
    <submittedName>
        <fullName evidence="1">Uncharacterized protein</fullName>
    </submittedName>
</protein>
<sequence length="161" mass="17763">MTDKQHLDPSDYRRAAVLTKHQRNGNIAGVLAIVEETNTADRAAELMLATMALHGTFIRRLRTADGITLMADWVHGMGGVDTPDAALIARAARILECHANNDLGGIDREMRAATAEDRATEQFLALLDLYEVALPELTSRAALGWIDTQIEVLRLEEAWDE</sequence>
<dbReference type="STRING" id="146020.RMCB_1637"/>